<proteinExistence type="predicted"/>
<reference evidence="1 2" key="1">
    <citation type="submission" date="2016-07" db="EMBL/GenBank/DDBJ databases">
        <title>Pervasive Adenine N6-methylation of Active Genes in Fungi.</title>
        <authorList>
            <consortium name="DOE Joint Genome Institute"/>
            <person name="Mondo S.J."/>
            <person name="Dannebaum R.O."/>
            <person name="Kuo R.C."/>
            <person name="Labutti K."/>
            <person name="Haridas S."/>
            <person name="Kuo A."/>
            <person name="Salamov A."/>
            <person name="Ahrendt S.R."/>
            <person name="Lipzen A."/>
            <person name="Sullivan W."/>
            <person name="Andreopoulos W.B."/>
            <person name="Clum A."/>
            <person name="Lindquist E."/>
            <person name="Daum C."/>
            <person name="Ramamoorthy G.K."/>
            <person name="Gryganskyi A."/>
            <person name="Culley D."/>
            <person name="Magnuson J.K."/>
            <person name="James T.Y."/>
            <person name="O'Malley M.A."/>
            <person name="Stajich J.E."/>
            <person name="Spatafora J.W."/>
            <person name="Visel A."/>
            <person name="Grigoriev I.V."/>
        </authorList>
    </citation>
    <scope>NUCLEOTIDE SEQUENCE [LARGE SCALE GENOMIC DNA]</scope>
    <source>
        <strain evidence="1 2">PL171</strain>
    </source>
</reference>
<dbReference type="EMBL" id="MCFL01000009">
    <property type="protein sequence ID" value="ORZ38288.1"/>
    <property type="molecule type" value="Genomic_DNA"/>
</dbReference>
<comment type="caution">
    <text evidence="1">The sequence shown here is derived from an EMBL/GenBank/DDBJ whole genome shotgun (WGS) entry which is preliminary data.</text>
</comment>
<keyword evidence="2" id="KW-1185">Reference proteome</keyword>
<organism evidence="1 2">
    <name type="scientific">Catenaria anguillulae PL171</name>
    <dbReference type="NCBI Taxonomy" id="765915"/>
    <lineage>
        <taxon>Eukaryota</taxon>
        <taxon>Fungi</taxon>
        <taxon>Fungi incertae sedis</taxon>
        <taxon>Blastocladiomycota</taxon>
        <taxon>Blastocladiomycetes</taxon>
        <taxon>Blastocladiales</taxon>
        <taxon>Catenariaceae</taxon>
        <taxon>Catenaria</taxon>
    </lineage>
</organism>
<protein>
    <submittedName>
        <fullName evidence="1">Uncharacterized protein</fullName>
    </submittedName>
</protein>
<sequence length="223" mass="23948">AGSSPASGVLFVLCKGTFFVPTTFTRSLHDPTFVCIEHTFLCTDRKFHQSALTTRVSALDGRVRPMRDSDFSLLTTPSSPVLLGNTEPSPACSSVACQRRRQKRQQARLLLCRLHAWAFGDRGRHLIVRCDLADGLDWRRGPTRAFGGRACYLAIPGKRESTRDDRACFALCHCGSGRRHRVIRCIRGDSGTCAGGAGGQRGCGVGRGGACRQVVLGLGGGGG</sequence>
<feature type="non-terminal residue" evidence="1">
    <location>
        <position position="1"/>
    </location>
</feature>
<accession>A0A1Y2HUJ8</accession>
<evidence type="ECO:0000313" key="1">
    <source>
        <dbReference type="EMBL" id="ORZ38288.1"/>
    </source>
</evidence>
<evidence type="ECO:0000313" key="2">
    <source>
        <dbReference type="Proteomes" id="UP000193411"/>
    </source>
</evidence>
<name>A0A1Y2HUJ8_9FUNG</name>
<gene>
    <name evidence="1" type="ORF">BCR44DRAFT_405949</name>
</gene>
<dbReference type="Proteomes" id="UP000193411">
    <property type="component" value="Unassembled WGS sequence"/>
</dbReference>
<dbReference type="AlphaFoldDB" id="A0A1Y2HUJ8"/>